<feature type="domain" description="HEPN" evidence="1">
    <location>
        <begin position="164"/>
        <end position="284"/>
    </location>
</feature>
<dbReference type="Gene3D" id="3.30.460.10">
    <property type="entry name" value="Beta Polymerase, domain 2"/>
    <property type="match status" value="1"/>
</dbReference>
<reference evidence="2" key="1">
    <citation type="submission" date="2020-08" db="EMBL/GenBank/DDBJ databases">
        <title>Genome public.</title>
        <authorList>
            <person name="Liu C."/>
            <person name="Sun Q."/>
        </authorList>
    </citation>
    <scope>NUCLEOTIDE SEQUENCE</scope>
    <source>
        <strain evidence="2">N12</strain>
    </source>
</reference>
<sequence length="305" mass="35995">MKKSIKHLPKRTQEELAILQELILEHISNVRMIILFGSYARGSYSLYKNRDDFGVPSSFQSDIDILVVSETGKPEALERFASSTVIPLYFERLSNKKHPTPPEILVESWGQLARMIRKQQYFFSDIIKEGILLYDDEKVVFPKPEELNYRERYQIAKEEYEGCYILGEGFLDTGIYCLSKEQYKLGSFQLHQACERFYKSIFLVYDNYRPQTHNLKSLYVRSKNYSQELASVFPQNTNEEIRLFNKLCRAYIESRYNFRFQVDETEFDFMLTRTKTLHDVVGQLCEARLAFYKEKAEAEEKEGIV</sequence>
<comment type="caution">
    <text evidence="2">The sequence shown here is derived from an EMBL/GenBank/DDBJ whole genome shotgun (WGS) entry which is preliminary data.</text>
</comment>
<proteinExistence type="predicted"/>
<protein>
    <submittedName>
        <fullName evidence="2">HEPN domain-containing protein</fullName>
    </submittedName>
</protein>
<name>A0A926F2E9_9BACT</name>
<dbReference type="AlphaFoldDB" id="A0A926F2E9"/>
<organism evidence="2 3">
    <name type="scientific">Jilunia laotingensis</name>
    <dbReference type="NCBI Taxonomy" id="2763675"/>
    <lineage>
        <taxon>Bacteria</taxon>
        <taxon>Pseudomonadati</taxon>
        <taxon>Bacteroidota</taxon>
        <taxon>Bacteroidia</taxon>
        <taxon>Bacteroidales</taxon>
        <taxon>Bacteroidaceae</taxon>
        <taxon>Jilunia</taxon>
    </lineage>
</organism>
<dbReference type="SUPFAM" id="SSF81301">
    <property type="entry name" value="Nucleotidyltransferase"/>
    <property type="match status" value="1"/>
</dbReference>
<dbReference type="Proteomes" id="UP000651085">
    <property type="component" value="Unassembled WGS sequence"/>
</dbReference>
<dbReference type="PROSITE" id="PS50910">
    <property type="entry name" value="HEPN"/>
    <property type="match status" value="1"/>
</dbReference>
<dbReference type="SUPFAM" id="SSF81593">
    <property type="entry name" value="Nucleotidyltransferase substrate binding subunit/domain"/>
    <property type="match status" value="1"/>
</dbReference>
<evidence type="ECO:0000313" key="3">
    <source>
        <dbReference type="Proteomes" id="UP000651085"/>
    </source>
</evidence>
<evidence type="ECO:0000313" key="2">
    <source>
        <dbReference type="EMBL" id="MBC8592131.1"/>
    </source>
</evidence>
<dbReference type="SMART" id="SM00748">
    <property type="entry name" value="HEPN"/>
    <property type="match status" value="1"/>
</dbReference>
<dbReference type="InterPro" id="IPR007842">
    <property type="entry name" value="HEPN_dom"/>
</dbReference>
<dbReference type="EMBL" id="JACRTF010000001">
    <property type="protein sequence ID" value="MBC8592131.1"/>
    <property type="molecule type" value="Genomic_DNA"/>
</dbReference>
<dbReference type="Pfam" id="PF05168">
    <property type="entry name" value="HEPN"/>
    <property type="match status" value="1"/>
</dbReference>
<accession>A0A926F2E9</accession>
<dbReference type="InterPro" id="IPR052548">
    <property type="entry name" value="Type_VII_TA_antitoxin"/>
</dbReference>
<dbReference type="CDD" id="cd05403">
    <property type="entry name" value="NT_KNTase_like"/>
    <property type="match status" value="1"/>
</dbReference>
<evidence type="ECO:0000259" key="1">
    <source>
        <dbReference type="PROSITE" id="PS50910"/>
    </source>
</evidence>
<dbReference type="InterPro" id="IPR043519">
    <property type="entry name" value="NT_sf"/>
</dbReference>
<dbReference type="Gene3D" id="1.20.120.330">
    <property type="entry name" value="Nucleotidyltransferases domain 2"/>
    <property type="match status" value="1"/>
</dbReference>
<gene>
    <name evidence="2" type="ORF">H8744_02500</name>
</gene>
<dbReference type="PANTHER" id="PTHR33933:SF1">
    <property type="entry name" value="PROTEIN ADENYLYLTRANSFERASE MNTA-RELATED"/>
    <property type="match status" value="1"/>
</dbReference>
<keyword evidence="3" id="KW-1185">Reference proteome</keyword>
<dbReference type="PANTHER" id="PTHR33933">
    <property type="entry name" value="NUCLEOTIDYLTRANSFERASE"/>
    <property type="match status" value="1"/>
</dbReference>
<dbReference type="RefSeq" id="WP_262433345.1">
    <property type="nucleotide sequence ID" value="NZ_JACRTF010000001.1"/>
</dbReference>